<gene>
    <name evidence="2" type="ORF">HanXRQr2_Chr08g0341911</name>
</gene>
<accession>A0A9K3IFI3</accession>
<proteinExistence type="predicted"/>
<comment type="caution">
    <text evidence="2">The sequence shown here is derived from an EMBL/GenBank/DDBJ whole genome shotgun (WGS) entry which is preliminary data.</text>
</comment>
<dbReference type="AlphaFoldDB" id="A0A9K3IFI3"/>
<evidence type="ECO:0008006" key="4">
    <source>
        <dbReference type="Google" id="ProtNLM"/>
    </source>
</evidence>
<feature type="signal peptide" evidence="1">
    <location>
        <begin position="1"/>
        <end position="17"/>
    </location>
</feature>
<keyword evidence="1" id="KW-0732">Signal</keyword>
<sequence>MLHLFAAAVVIIGPSFTIHGDGAAVVVSGSATPLHELSCTTAFFHGFAAEEAQALPDNEVDDADDDVVPLFTTAAP</sequence>
<evidence type="ECO:0000313" key="3">
    <source>
        <dbReference type="Proteomes" id="UP000215914"/>
    </source>
</evidence>
<keyword evidence="3" id="KW-1185">Reference proteome</keyword>
<dbReference type="EMBL" id="MNCJ02000323">
    <property type="protein sequence ID" value="KAF5795625.1"/>
    <property type="molecule type" value="Genomic_DNA"/>
</dbReference>
<name>A0A9K3IFI3_HELAN</name>
<evidence type="ECO:0000313" key="2">
    <source>
        <dbReference type="EMBL" id="KAF5795625.1"/>
    </source>
</evidence>
<feature type="chain" id="PRO_5039929772" description="Secreted protein" evidence="1">
    <location>
        <begin position="18"/>
        <end position="76"/>
    </location>
</feature>
<evidence type="ECO:0000256" key="1">
    <source>
        <dbReference type="SAM" id="SignalP"/>
    </source>
</evidence>
<dbReference type="Gramene" id="mRNA:HanXRQr2_Chr08g0341911">
    <property type="protein sequence ID" value="CDS:HanXRQr2_Chr08g0341911.1"/>
    <property type="gene ID" value="HanXRQr2_Chr08g0341911"/>
</dbReference>
<dbReference type="Proteomes" id="UP000215914">
    <property type="component" value="Unassembled WGS sequence"/>
</dbReference>
<reference evidence="2" key="1">
    <citation type="journal article" date="2017" name="Nature">
        <title>The sunflower genome provides insights into oil metabolism, flowering and Asterid evolution.</title>
        <authorList>
            <person name="Badouin H."/>
            <person name="Gouzy J."/>
            <person name="Grassa C.J."/>
            <person name="Murat F."/>
            <person name="Staton S.E."/>
            <person name="Cottret L."/>
            <person name="Lelandais-Briere C."/>
            <person name="Owens G.L."/>
            <person name="Carrere S."/>
            <person name="Mayjonade B."/>
            <person name="Legrand L."/>
            <person name="Gill N."/>
            <person name="Kane N.C."/>
            <person name="Bowers J.E."/>
            <person name="Hubner S."/>
            <person name="Bellec A."/>
            <person name="Berard A."/>
            <person name="Berges H."/>
            <person name="Blanchet N."/>
            <person name="Boniface M.C."/>
            <person name="Brunel D."/>
            <person name="Catrice O."/>
            <person name="Chaidir N."/>
            <person name="Claudel C."/>
            <person name="Donnadieu C."/>
            <person name="Faraut T."/>
            <person name="Fievet G."/>
            <person name="Helmstetter N."/>
            <person name="King M."/>
            <person name="Knapp S.J."/>
            <person name="Lai Z."/>
            <person name="Le Paslier M.C."/>
            <person name="Lippi Y."/>
            <person name="Lorenzon L."/>
            <person name="Mandel J.R."/>
            <person name="Marage G."/>
            <person name="Marchand G."/>
            <person name="Marquand E."/>
            <person name="Bret-Mestries E."/>
            <person name="Morien E."/>
            <person name="Nambeesan S."/>
            <person name="Nguyen T."/>
            <person name="Pegot-Espagnet P."/>
            <person name="Pouilly N."/>
            <person name="Raftis F."/>
            <person name="Sallet E."/>
            <person name="Schiex T."/>
            <person name="Thomas J."/>
            <person name="Vandecasteele C."/>
            <person name="Vares D."/>
            <person name="Vear F."/>
            <person name="Vautrin S."/>
            <person name="Crespi M."/>
            <person name="Mangin B."/>
            <person name="Burke J.M."/>
            <person name="Salse J."/>
            <person name="Munos S."/>
            <person name="Vincourt P."/>
            <person name="Rieseberg L.H."/>
            <person name="Langlade N.B."/>
        </authorList>
    </citation>
    <scope>NUCLEOTIDE SEQUENCE</scope>
    <source>
        <tissue evidence="2">Leaves</tissue>
    </source>
</reference>
<reference evidence="2" key="2">
    <citation type="submission" date="2020-06" db="EMBL/GenBank/DDBJ databases">
        <title>Helianthus annuus Genome sequencing and assembly Release 2.</title>
        <authorList>
            <person name="Gouzy J."/>
            <person name="Langlade N."/>
            <person name="Munos S."/>
        </authorList>
    </citation>
    <scope>NUCLEOTIDE SEQUENCE</scope>
    <source>
        <tissue evidence="2">Leaves</tissue>
    </source>
</reference>
<organism evidence="2 3">
    <name type="scientific">Helianthus annuus</name>
    <name type="common">Common sunflower</name>
    <dbReference type="NCBI Taxonomy" id="4232"/>
    <lineage>
        <taxon>Eukaryota</taxon>
        <taxon>Viridiplantae</taxon>
        <taxon>Streptophyta</taxon>
        <taxon>Embryophyta</taxon>
        <taxon>Tracheophyta</taxon>
        <taxon>Spermatophyta</taxon>
        <taxon>Magnoliopsida</taxon>
        <taxon>eudicotyledons</taxon>
        <taxon>Gunneridae</taxon>
        <taxon>Pentapetalae</taxon>
        <taxon>asterids</taxon>
        <taxon>campanulids</taxon>
        <taxon>Asterales</taxon>
        <taxon>Asteraceae</taxon>
        <taxon>Asteroideae</taxon>
        <taxon>Heliantheae alliance</taxon>
        <taxon>Heliantheae</taxon>
        <taxon>Helianthus</taxon>
    </lineage>
</organism>
<protein>
    <recommendedName>
        <fullName evidence="4">Secreted protein</fullName>
    </recommendedName>
</protein>